<proteinExistence type="predicted"/>
<gene>
    <name evidence="1" type="ORF">DH2020_038532</name>
</gene>
<name>A0ABR0UZI8_REHGL</name>
<dbReference type="EMBL" id="JABTTQ020001860">
    <property type="protein sequence ID" value="KAK6127726.1"/>
    <property type="molecule type" value="Genomic_DNA"/>
</dbReference>
<organism evidence="1 2">
    <name type="scientific">Rehmannia glutinosa</name>
    <name type="common">Chinese foxglove</name>
    <dbReference type="NCBI Taxonomy" id="99300"/>
    <lineage>
        <taxon>Eukaryota</taxon>
        <taxon>Viridiplantae</taxon>
        <taxon>Streptophyta</taxon>
        <taxon>Embryophyta</taxon>
        <taxon>Tracheophyta</taxon>
        <taxon>Spermatophyta</taxon>
        <taxon>Magnoliopsida</taxon>
        <taxon>eudicotyledons</taxon>
        <taxon>Gunneridae</taxon>
        <taxon>Pentapetalae</taxon>
        <taxon>asterids</taxon>
        <taxon>lamiids</taxon>
        <taxon>Lamiales</taxon>
        <taxon>Orobanchaceae</taxon>
        <taxon>Rehmannieae</taxon>
        <taxon>Rehmannia</taxon>
    </lineage>
</organism>
<accession>A0ABR0UZI8</accession>
<evidence type="ECO:0000313" key="2">
    <source>
        <dbReference type="Proteomes" id="UP001318860"/>
    </source>
</evidence>
<dbReference type="Gene3D" id="1.20.5.4130">
    <property type="match status" value="1"/>
</dbReference>
<evidence type="ECO:0000313" key="1">
    <source>
        <dbReference type="EMBL" id="KAK6127726.1"/>
    </source>
</evidence>
<protein>
    <recommendedName>
        <fullName evidence="3">Rx N-terminal domain-containing protein</fullName>
    </recommendedName>
</protein>
<reference evidence="1 2" key="1">
    <citation type="journal article" date="2021" name="Comput. Struct. Biotechnol. J.">
        <title>De novo genome assembly of the potent medicinal plant Rehmannia glutinosa using nanopore technology.</title>
        <authorList>
            <person name="Ma L."/>
            <person name="Dong C."/>
            <person name="Song C."/>
            <person name="Wang X."/>
            <person name="Zheng X."/>
            <person name="Niu Y."/>
            <person name="Chen S."/>
            <person name="Feng W."/>
        </authorList>
    </citation>
    <scope>NUCLEOTIDE SEQUENCE [LARGE SCALE GENOMIC DNA]</scope>
    <source>
        <strain evidence="1">DH-2019</strain>
    </source>
</reference>
<sequence>MACYAALVSLAQVLDQILDHDQHAIVLHQQQQVKSLHENVILLSTFFDDFPGEAGNLEARITIAANEAEDVIEYHILDEIGHHNWRKLYGELQKVLKEIDFIVKEVMQIKSCNKSKDLTNKKKVRTTLDCGRIGIKFDWPIQIVI</sequence>
<comment type="caution">
    <text evidence="1">The sequence shown here is derived from an EMBL/GenBank/DDBJ whole genome shotgun (WGS) entry which is preliminary data.</text>
</comment>
<dbReference type="Proteomes" id="UP001318860">
    <property type="component" value="Unassembled WGS sequence"/>
</dbReference>
<keyword evidence="2" id="KW-1185">Reference proteome</keyword>
<evidence type="ECO:0008006" key="3">
    <source>
        <dbReference type="Google" id="ProtNLM"/>
    </source>
</evidence>